<dbReference type="EMBL" id="JABCAG010000068">
    <property type="protein sequence ID" value="NMP59658.1"/>
    <property type="molecule type" value="Genomic_DNA"/>
</dbReference>
<dbReference type="RefSeq" id="WP_169059168.1">
    <property type="nucleotide sequence ID" value="NZ_JABCAG010000068.1"/>
</dbReference>
<evidence type="ECO:0000313" key="1">
    <source>
        <dbReference type="EMBL" id="NMP59658.1"/>
    </source>
</evidence>
<gene>
    <name evidence="1" type="ORF">HI921_14530</name>
</gene>
<reference evidence="1 2" key="1">
    <citation type="submission" date="2020-04" db="EMBL/GenBank/DDBJ databases">
        <authorList>
            <person name="Abaymova A."/>
            <person name="Teymurazov M."/>
            <person name="Tazyna O."/>
            <person name="Chatushin Y."/>
            <person name="Svetoch E."/>
            <person name="Pereligyn V."/>
            <person name="Pohylenko V."/>
            <person name="Platonov M."/>
            <person name="Kartsev N."/>
            <person name="Skryabin Y."/>
            <person name="Sizova A."/>
            <person name="Solomentsev V."/>
            <person name="Kislichkina A."/>
            <person name="Bogun A."/>
        </authorList>
    </citation>
    <scope>NUCLEOTIDE SEQUENCE [LARGE SCALE GENOMIC DNA]</scope>
    <source>
        <strain evidence="2">SCPM-O-B-8398 (E28)</strain>
    </source>
</reference>
<name>A0A848N089_ENTMU</name>
<dbReference type="Proteomes" id="UP000557857">
    <property type="component" value="Unassembled WGS sequence"/>
</dbReference>
<protein>
    <submittedName>
        <fullName evidence="1">Uncharacterized protein</fullName>
    </submittedName>
</protein>
<organism evidence="1 2">
    <name type="scientific">Enterococcus mundtii</name>
    <dbReference type="NCBI Taxonomy" id="53346"/>
    <lineage>
        <taxon>Bacteria</taxon>
        <taxon>Bacillati</taxon>
        <taxon>Bacillota</taxon>
        <taxon>Bacilli</taxon>
        <taxon>Lactobacillales</taxon>
        <taxon>Enterococcaceae</taxon>
        <taxon>Enterococcus</taxon>
    </lineage>
</organism>
<dbReference type="AlphaFoldDB" id="A0A848N089"/>
<evidence type="ECO:0000313" key="2">
    <source>
        <dbReference type="Proteomes" id="UP000557857"/>
    </source>
</evidence>
<sequence>MNARQRKKKRKRWIAMIGEEVEHQLYCGYCLKKFDLKRNKYGIKYGYCNAACYFRDVL</sequence>
<accession>A0A848N089</accession>
<proteinExistence type="predicted"/>
<comment type="caution">
    <text evidence="1">The sequence shown here is derived from an EMBL/GenBank/DDBJ whole genome shotgun (WGS) entry which is preliminary data.</text>
</comment>